<dbReference type="EMBL" id="JBAMIC010000002">
    <property type="protein sequence ID" value="KAK7111561.1"/>
    <property type="molecule type" value="Genomic_DNA"/>
</dbReference>
<protein>
    <recommendedName>
        <fullName evidence="4">COP9 signalosome complex subunit 8</fullName>
    </recommendedName>
</protein>
<comment type="similarity">
    <text evidence="3">Belongs to the CSN8 family.</text>
</comment>
<proteinExistence type="inferred from homology"/>
<reference evidence="9 10" key="1">
    <citation type="submission" date="2024-02" db="EMBL/GenBank/DDBJ databases">
        <title>Chromosome-scale genome assembly of the rough periwinkle Littorina saxatilis.</title>
        <authorList>
            <person name="De Jode A."/>
            <person name="Faria R."/>
            <person name="Formenti G."/>
            <person name="Sims Y."/>
            <person name="Smith T.P."/>
            <person name="Tracey A."/>
            <person name="Wood J.M.D."/>
            <person name="Zagrodzka Z.B."/>
            <person name="Johannesson K."/>
            <person name="Butlin R.K."/>
            <person name="Leder E.H."/>
        </authorList>
    </citation>
    <scope>NUCLEOTIDE SEQUENCE [LARGE SCALE GENOMIC DNA]</scope>
    <source>
        <strain evidence="9">Snail1</strain>
        <tissue evidence="9">Muscle</tissue>
    </source>
</reference>
<evidence type="ECO:0000313" key="10">
    <source>
        <dbReference type="Proteomes" id="UP001374579"/>
    </source>
</evidence>
<dbReference type="InterPro" id="IPR033464">
    <property type="entry name" value="CSN8_PSD8_EIF3K"/>
</dbReference>
<dbReference type="GO" id="GO:0000338">
    <property type="term" value="P:protein deneddylation"/>
    <property type="evidence" value="ECO:0007669"/>
    <property type="project" value="InterPro"/>
</dbReference>
<dbReference type="InterPro" id="IPR000717">
    <property type="entry name" value="PCI_dom"/>
</dbReference>
<evidence type="ECO:0000313" key="9">
    <source>
        <dbReference type="EMBL" id="KAK7111561.1"/>
    </source>
</evidence>
<evidence type="ECO:0000256" key="6">
    <source>
        <dbReference type="ARBA" id="ARBA00022790"/>
    </source>
</evidence>
<evidence type="ECO:0000259" key="8">
    <source>
        <dbReference type="PROSITE" id="PS50250"/>
    </source>
</evidence>
<keyword evidence="6" id="KW-0736">Signalosome</keyword>
<comment type="caution">
    <text evidence="9">The sequence shown here is derived from an EMBL/GenBank/DDBJ whole genome shotgun (WGS) entry which is preliminary data.</text>
</comment>
<keyword evidence="10" id="KW-1185">Reference proteome</keyword>
<dbReference type="GO" id="GO:0005737">
    <property type="term" value="C:cytoplasm"/>
    <property type="evidence" value="ECO:0007669"/>
    <property type="project" value="UniProtKB-SubCell"/>
</dbReference>
<dbReference type="Pfam" id="PF10075">
    <property type="entry name" value="CSN8_PSD8_EIF3K"/>
    <property type="match status" value="1"/>
</dbReference>
<organism evidence="9 10">
    <name type="scientific">Littorina saxatilis</name>
    <dbReference type="NCBI Taxonomy" id="31220"/>
    <lineage>
        <taxon>Eukaryota</taxon>
        <taxon>Metazoa</taxon>
        <taxon>Spiralia</taxon>
        <taxon>Lophotrochozoa</taxon>
        <taxon>Mollusca</taxon>
        <taxon>Gastropoda</taxon>
        <taxon>Caenogastropoda</taxon>
        <taxon>Littorinimorpha</taxon>
        <taxon>Littorinoidea</taxon>
        <taxon>Littorinidae</taxon>
        <taxon>Littorina</taxon>
    </lineage>
</organism>
<dbReference type="Proteomes" id="UP001374579">
    <property type="component" value="Unassembled WGS sequence"/>
</dbReference>
<gene>
    <name evidence="9" type="ORF">V1264_011171</name>
</gene>
<keyword evidence="7" id="KW-0539">Nucleus</keyword>
<dbReference type="GO" id="GO:0008180">
    <property type="term" value="C:COP9 signalosome"/>
    <property type="evidence" value="ECO:0007669"/>
    <property type="project" value="UniProtKB-KW"/>
</dbReference>
<dbReference type="PANTHER" id="PTHR13339:SF0">
    <property type="entry name" value="COP9 SIGNALOSOME COMPLEX SUBUNIT 8"/>
    <property type="match status" value="1"/>
</dbReference>
<dbReference type="GO" id="GO:0010387">
    <property type="term" value="P:COP9 signalosome assembly"/>
    <property type="evidence" value="ECO:0007669"/>
    <property type="project" value="InterPro"/>
</dbReference>
<feature type="domain" description="PCI" evidence="8">
    <location>
        <begin position="4"/>
        <end position="171"/>
    </location>
</feature>
<evidence type="ECO:0000256" key="2">
    <source>
        <dbReference type="ARBA" id="ARBA00004496"/>
    </source>
</evidence>
<dbReference type="PROSITE" id="PS50250">
    <property type="entry name" value="PCI"/>
    <property type="match status" value="1"/>
</dbReference>
<evidence type="ECO:0000256" key="3">
    <source>
        <dbReference type="ARBA" id="ARBA00008252"/>
    </source>
</evidence>
<dbReference type="InterPro" id="IPR033205">
    <property type="entry name" value="COP9_CSN8"/>
</dbReference>
<evidence type="ECO:0000256" key="4">
    <source>
        <dbReference type="ARBA" id="ARBA00014875"/>
    </source>
</evidence>
<comment type="subcellular location">
    <subcellularLocation>
        <location evidence="2">Cytoplasm</location>
    </subcellularLocation>
    <subcellularLocation>
        <location evidence="1">Nucleus</location>
    </subcellularLocation>
</comment>
<accession>A0AAN9BUC1</accession>
<keyword evidence="5" id="KW-0963">Cytoplasm</keyword>
<evidence type="ECO:0000256" key="7">
    <source>
        <dbReference type="ARBA" id="ARBA00023242"/>
    </source>
</evidence>
<sequence>MAGDAEIDFVGLSHELEAQELDAPGGVASPQLYGQLLALYLLHNDTISSKFLWKRIPNNIKQGNPELSLIWVVGQHMWKRDYPSIYESLRKDWSDSVKPIMNALNESMRRRAMNLVRKAYASINVDDFAVFMGMPVAEAKQAAIVEGWSLDPQSKFLTPKKIELVSTVTLPNEQHLSVLTDYVSFLEN</sequence>
<evidence type="ECO:0000256" key="1">
    <source>
        <dbReference type="ARBA" id="ARBA00004123"/>
    </source>
</evidence>
<name>A0AAN9BUC1_9CAEN</name>
<dbReference type="PANTHER" id="PTHR13339">
    <property type="entry name" value="COP9 SIGNALOSOME COMPLEX SUBUNIT 8"/>
    <property type="match status" value="1"/>
</dbReference>
<dbReference type="Gene3D" id="1.25.40.990">
    <property type="match status" value="1"/>
</dbReference>
<evidence type="ECO:0000256" key="5">
    <source>
        <dbReference type="ARBA" id="ARBA00022490"/>
    </source>
</evidence>
<dbReference type="AlphaFoldDB" id="A0AAN9BUC1"/>